<dbReference type="RefSeq" id="WP_074476552.1">
    <property type="nucleotide sequence ID" value="NZ_FMCT01000011.1"/>
</dbReference>
<accession>A0A1C5A2H9</accession>
<sequence length="169" mass="18112">MADNGEATERAADTTTDTNEQPGGERPQEVPPEVKRALSKANKEAETLRLKLKEYEDRDKTEAEKAAERLTAAEQRAEQAELRALRLEVAGEKGLTPAQAKRLVGATREELEADADDILATFPAGSAAPERRIPRPDPSQGARGGKPLSGAEAGRAEAQKRFGTKPAAT</sequence>
<feature type="region of interest" description="Disordered" evidence="1">
    <location>
        <begin position="115"/>
        <end position="169"/>
    </location>
</feature>
<dbReference type="Proteomes" id="UP000183585">
    <property type="component" value="Unassembled WGS sequence"/>
</dbReference>
<name>A0A1C5A2H9_9ACTN</name>
<dbReference type="AlphaFoldDB" id="A0A1C5A2H9"/>
<evidence type="ECO:0000256" key="1">
    <source>
        <dbReference type="SAM" id="MobiDB-lite"/>
    </source>
</evidence>
<reference evidence="3" key="1">
    <citation type="submission" date="2016-06" db="EMBL/GenBank/DDBJ databases">
        <authorList>
            <person name="Varghese N."/>
            <person name="Submissions Spin"/>
        </authorList>
    </citation>
    <scope>NUCLEOTIDE SEQUENCE [LARGE SCALE GENOMIC DNA]</scope>
    <source>
        <strain evidence="3">DSM 43168</strain>
    </source>
</reference>
<organism evidence="2 3">
    <name type="scientific">Micromonospora carbonacea</name>
    <dbReference type="NCBI Taxonomy" id="47853"/>
    <lineage>
        <taxon>Bacteria</taxon>
        <taxon>Bacillati</taxon>
        <taxon>Actinomycetota</taxon>
        <taxon>Actinomycetes</taxon>
        <taxon>Micromonosporales</taxon>
        <taxon>Micromonosporaceae</taxon>
        <taxon>Micromonospora</taxon>
    </lineage>
</organism>
<protein>
    <recommendedName>
        <fullName evidence="4">DUF4355 domain-containing protein</fullName>
    </recommendedName>
</protein>
<feature type="region of interest" description="Disordered" evidence="1">
    <location>
        <begin position="1"/>
        <end position="43"/>
    </location>
</feature>
<evidence type="ECO:0000313" key="2">
    <source>
        <dbReference type="EMBL" id="SCF39398.1"/>
    </source>
</evidence>
<evidence type="ECO:0008006" key="4">
    <source>
        <dbReference type="Google" id="ProtNLM"/>
    </source>
</evidence>
<gene>
    <name evidence="2" type="ORF">GA0070563_11116</name>
</gene>
<evidence type="ECO:0000313" key="3">
    <source>
        <dbReference type="Proteomes" id="UP000183585"/>
    </source>
</evidence>
<keyword evidence="3" id="KW-1185">Reference proteome</keyword>
<proteinExistence type="predicted"/>
<feature type="compositionally biased region" description="Basic and acidic residues" evidence="1">
    <location>
        <begin position="26"/>
        <end position="43"/>
    </location>
</feature>
<dbReference type="EMBL" id="FMCT01000011">
    <property type="protein sequence ID" value="SCF39398.1"/>
    <property type="molecule type" value="Genomic_DNA"/>
</dbReference>